<keyword evidence="2" id="KW-1185">Reference proteome</keyword>
<organism evidence="1 2">
    <name type="scientific">Photorhabdus asymbiotica</name>
    <dbReference type="NCBI Taxonomy" id="291112"/>
    <lineage>
        <taxon>Bacteria</taxon>
        <taxon>Pseudomonadati</taxon>
        <taxon>Pseudomonadota</taxon>
        <taxon>Gammaproteobacteria</taxon>
        <taxon>Enterobacterales</taxon>
        <taxon>Morganellaceae</taxon>
        <taxon>Photorhabdus</taxon>
    </lineage>
</organism>
<sequence>MNNDFTPLTLTQYIDCYFGGNQSKFAQHMHVTPQQVAKWIAGNWIVVNDILYSPKRRIENAYRLRN</sequence>
<gene>
    <name evidence="1" type="ORF">BDD30_1647</name>
</gene>
<protein>
    <submittedName>
        <fullName evidence="1">Uncharacterized protein</fullName>
    </submittedName>
</protein>
<reference evidence="1 2" key="1">
    <citation type="submission" date="2018-10" db="EMBL/GenBank/DDBJ databases">
        <title>Genomic Encyclopedia of Archaeal and Bacterial Type Strains, Phase II (KMG-II): from individual species to whole genera.</title>
        <authorList>
            <person name="Goeker M."/>
        </authorList>
    </citation>
    <scope>NUCLEOTIDE SEQUENCE [LARGE SCALE GENOMIC DNA]</scope>
    <source>
        <strain evidence="1 2">DSM 15149</strain>
    </source>
</reference>
<name>A0ABX9SNH3_9GAMM</name>
<dbReference type="EMBL" id="RBLJ01000002">
    <property type="protein sequence ID" value="RKS59570.1"/>
    <property type="molecule type" value="Genomic_DNA"/>
</dbReference>
<comment type="caution">
    <text evidence="1">The sequence shown here is derived from an EMBL/GenBank/DDBJ whole genome shotgun (WGS) entry which is preliminary data.</text>
</comment>
<evidence type="ECO:0000313" key="1">
    <source>
        <dbReference type="EMBL" id="RKS59570.1"/>
    </source>
</evidence>
<evidence type="ECO:0000313" key="2">
    <source>
        <dbReference type="Proteomes" id="UP000280955"/>
    </source>
</evidence>
<dbReference type="Proteomes" id="UP000280955">
    <property type="component" value="Unassembled WGS sequence"/>
</dbReference>
<proteinExistence type="predicted"/>
<accession>A0ABX9SNH3</accession>